<evidence type="ECO:0000313" key="1">
    <source>
        <dbReference type="EMBL" id="SVA34227.1"/>
    </source>
</evidence>
<proteinExistence type="predicted"/>
<accession>A0A381V3K1</accession>
<organism evidence="1">
    <name type="scientific">marine metagenome</name>
    <dbReference type="NCBI Taxonomy" id="408172"/>
    <lineage>
        <taxon>unclassified sequences</taxon>
        <taxon>metagenomes</taxon>
        <taxon>ecological metagenomes</taxon>
    </lineage>
</organism>
<sequence length="177" mass="19621">MRRVANCRSVAASVAIVLLAAFLPYHTELLAQEDRPELRLRASSNLAFSGTEISFTGLLRGGADDYEEFYCVSAEWDWDDGTRSESILDCDPYEPGSSEIRRRFSRRHSFDNGGRYEVRLNLKRGNDIVDSARTNVTIRIGAASREPASSSPLKELSTGASIFSGIYAAAFFFFASD</sequence>
<dbReference type="InterPro" id="IPR035986">
    <property type="entry name" value="PKD_dom_sf"/>
</dbReference>
<dbReference type="SUPFAM" id="SSF49299">
    <property type="entry name" value="PKD domain"/>
    <property type="match status" value="1"/>
</dbReference>
<evidence type="ECO:0008006" key="2">
    <source>
        <dbReference type="Google" id="ProtNLM"/>
    </source>
</evidence>
<name>A0A381V3K1_9ZZZZ</name>
<dbReference type="Gene3D" id="2.60.40.10">
    <property type="entry name" value="Immunoglobulins"/>
    <property type="match status" value="1"/>
</dbReference>
<dbReference type="EMBL" id="UINC01007604">
    <property type="protein sequence ID" value="SVA34227.1"/>
    <property type="molecule type" value="Genomic_DNA"/>
</dbReference>
<reference evidence="1" key="1">
    <citation type="submission" date="2018-05" db="EMBL/GenBank/DDBJ databases">
        <authorList>
            <person name="Lanie J.A."/>
            <person name="Ng W.-L."/>
            <person name="Kazmierczak K.M."/>
            <person name="Andrzejewski T.M."/>
            <person name="Davidsen T.M."/>
            <person name="Wayne K.J."/>
            <person name="Tettelin H."/>
            <person name="Glass J.I."/>
            <person name="Rusch D."/>
            <person name="Podicherti R."/>
            <person name="Tsui H.-C.T."/>
            <person name="Winkler M.E."/>
        </authorList>
    </citation>
    <scope>NUCLEOTIDE SEQUENCE</scope>
</reference>
<protein>
    <recommendedName>
        <fullName evidence="2">PKD domain-containing protein</fullName>
    </recommendedName>
</protein>
<dbReference type="AlphaFoldDB" id="A0A381V3K1"/>
<dbReference type="InterPro" id="IPR013783">
    <property type="entry name" value="Ig-like_fold"/>
</dbReference>
<gene>
    <name evidence="1" type="ORF">METZ01_LOCUS87081</name>
</gene>